<dbReference type="GO" id="GO:0005829">
    <property type="term" value="C:cytosol"/>
    <property type="evidence" value="ECO:0007669"/>
    <property type="project" value="UniProtKB-SubCell"/>
</dbReference>
<keyword evidence="1 2" id="KW-0902">Two-component regulatory system</keyword>
<dbReference type="GO" id="GO:0009736">
    <property type="term" value="P:cytokinin-activated signaling pathway"/>
    <property type="evidence" value="ECO:0007669"/>
    <property type="project" value="UniProtKB-KW"/>
</dbReference>
<proteinExistence type="predicted"/>
<dbReference type="EMBL" id="OZ034815">
    <property type="protein sequence ID" value="CAL1367107.1"/>
    <property type="molecule type" value="Genomic_DNA"/>
</dbReference>
<dbReference type="GO" id="GO:0043424">
    <property type="term" value="F:protein histidine kinase binding"/>
    <property type="evidence" value="ECO:0007669"/>
    <property type="project" value="UniProtKB-UniRule"/>
</dbReference>
<comment type="subcellular location">
    <subcellularLocation>
        <location evidence="2">Cytoplasm</location>
        <location evidence="2">Cytosol</location>
    </subcellularLocation>
    <subcellularLocation>
        <location evidence="2">Nucleus</location>
    </subcellularLocation>
</comment>
<evidence type="ECO:0000256" key="2">
    <source>
        <dbReference type="RuleBase" id="RU369004"/>
    </source>
</evidence>
<reference evidence="3 4" key="1">
    <citation type="submission" date="2024-04" db="EMBL/GenBank/DDBJ databases">
        <authorList>
            <person name="Fracassetti M."/>
        </authorList>
    </citation>
    <scope>NUCLEOTIDE SEQUENCE [LARGE SCALE GENOMIC DNA]</scope>
</reference>
<dbReference type="GO" id="GO:0009927">
    <property type="term" value="F:histidine phosphotransfer kinase activity"/>
    <property type="evidence" value="ECO:0007669"/>
    <property type="project" value="UniProtKB-UniRule"/>
</dbReference>
<keyword evidence="2" id="KW-0932">Cytokinin signaling pathway</keyword>
<dbReference type="GO" id="GO:0000160">
    <property type="term" value="P:phosphorelay signal transduction system"/>
    <property type="evidence" value="ECO:0007669"/>
    <property type="project" value="UniProtKB-UniRule"/>
</dbReference>
<dbReference type="InterPro" id="IPR045871">
    <property type="entry name" value="AHP1-5/YPD1"/>
</dbReference>
<comment type="domain">
    <text evidence="2">Histidine-containing phosphotransfer domain (HPt) contains an active histidine that mediates the phosphotransfer.</text>
</comment>
<dbReference type="InterPro" id="IPR036641">
    <property type="entry name" value="HPT_dom_sf"/>
</dbReference>
<name>A0AAV2D4F2_9ROSI</name>
<dbReference type="SUPFAM" id="SSF47226">
    <property type="entry name" value="Histidine-containing phosphotransfer domain, HPT domain"/>
    <property type="match status" value="1"/>
</dbReference>
<protein>
    <recommendedName>
        <fullName evidence="2">Histidine-containing phosphotransfer protein</fullName>
    </recommendedName>
</protein>
<organism evidence="3 4">
    <name type="scientific">Linum trigynum</name>
    <dbReference type="NCBI Taxonomy" id="586398"/>
    <lineage>
        <taxon>Eukaryota</taxon>
        <taxon>Viridiplantae</taxon>
        <taxon>Streptophyta</taxon>
        <taxon>Embryophyta</taxon>
        <taxon>Tracheophyta</taxon>
        <taxon>Spermatophyta</taxon>
        <taxon>Magnoliopsida</taxon>
        <taxon>eudicotyledons</taxon>
        <taxon>Gunneridae</taxon>
        <taxon>Pentapetalae</taxon>
        <taxon>rosids</taxon>
        <taxon>fabids</taxon>
        <taxon>Malpighiales</taxon>
        <taxon>Linaceae</taxon>
        <taxon>Linum</taxon>
    </lineage>
</organism>
<comment type="function">
    <text evidence="2">Functions as a two-component phosphorelay mediators between cytokinin sensor histidine kinases and response regulators (B-type ARRs). Plays an important role in propagating cytokinin signal transduction.</text>
</comment>
<evidence type="ECO:0000313" key="3">
    <source>
        <dbReference type="EMBL" id="CAL1367107.1"/>
    </source>
</evidence>
<dbReference type="Proteomes" id="UP001497516">
    <property type="component" value="Chromosome 2"/>
</dbReference>
<sequence>MVGIDVRFQLPNYISEVQEQGILDQCFDTLMELRGPNDLTVLLDSINNFLPLAHENIQQLHREMCYSVVRFDEVVTYVNRLQSNAICIGGGRLADRCYDMLRACQRFDQEMCDELFSRVREEYSILVRTLKIIYEMEAIIVSAQMRRLRNNLPK</sequence>
<dbReference type="PANTHER" id="PTHR28242:SF30">
    <property type="entry name" value="HISTIDINE-CONTAINING PHOSPHOTRANSFER PROTEIN 2"/>
    <property type="match status" value="1"/>
</dbReference>
<keyword evidence="4" id="KW-1185">Reference proteome</keyword>
<dbReference type="Gene3D" id="1.20.120.160">
    <property type="entry name" value="HPT domain"/>
    <property type="match status" value="1"/>
</dbReference>
<dbReference type="PANTHER" id="PTHR28242">
    <property type="entry name" value="PHOSPHORELAY INTERMEDIATE PROTEIN YPD1"/>
    <property type="match status" value="1"/>
</dbReference>
<dbReference type="GO" id="GO:0005634">
    <property type="term" value="C:nucleus"/>
    <property type="evidence" value="ECO:0007669"/>
    <property type="project" value="UniProtKB-SubCell"/>
</dbReference>
<gene>
    <name evidence="3" type="ORF">LTRI10_LOCUS10947</name>
</gene>
<evidence type="ECO:0000313" key="4">
    <source>
        <dbReference type="Proteomes" id="UP001497516"/>
    </source>
</evidence>
<dbReference type="AlphaFoldDB" id="A0AAV2D4F2"/>
<accession>A0AAV2D4F2</accession>
<evidence type="ECO:0000256" key="1">
    <source>
        <dbReference type="ARBA" id="ARBA00023012"/>
    </source>
</evidence>